<keyword evidence="1" id="KW-0732">Signal</keyword>
<reference evidence="2" key="1">
    <citation type="submission" date="2021-01" db="EMBL/GenBank/DDBJ databases">
        <authorList>
            <person name="Corre E."/>
            <person name="Pelletier E."/>
            <person name="Niang G."/>
            <person name="Scheremetjew M."/>
            <person name="Finn R."/>
            <person name="Kale V."/>
            <person name="Holt S."/>
            <person name="Cochrane G."/>
            <person name="Meng A."/>
            <person name="Brown T."/>
            <person name="Cohen L."/>
        </authorList>
    </citation>
    <scope>NUCLEOTIDE SEQUENCE</scope>
    <source>
        <strain evidence="2">CCMP1510</strain>
    </source>
</reference>
<proteinExistence type="predicted"/>
<protein>
    <submittedName>
        <fullName evidence="2">Uncharacterized protein</fullName>
    </submittedName>
</protein>
<accession>A0A7S3JZV7</accession>
<gene>
    <name evidence="2" type="ORF">ALAG00032_LOCUS11296</name>
</gene>
<evidence type="ECO:0000313" key="2">
    <source>
        <dbReference type="EMBL" id="CAE0370518.1"/>
    </source>
</evidence>
<feature type="signal peptide" evidence="1">
    <location>
        <begin position="1"/>
        <end position="18"/>
    </location>
</feature>
<dbReference type="EMBL" id="HBIJ01016970">
    <property type="protein sequence ID" value="CAE0370518.1"/>
    <property type="molecule type" value="Transcribed_RNA"/>
</dbReference>
<dbReference type="AlphaFoldDB" id="A0A7S3JZV7"/>
<feature type="chain" id="PRO_5031421183" evidence="1">
    <location>
        <begin position="19"/>
        <end position="327"/>
    </location>
</feature>
<name>A0A7S3JZV7_9STRA</name>
<organism evidence="2">
    <name type="scientific">Aureoumbra lagunensis</name>
    <dbReference type="NCBI Taxonomy" id="44058"/>
    <lineage>
        <taxon>Eukaryota</taxon>
        <taxon>Sar</taxon>
        <taxon>Stramenopiles</taxon>
        <taxon>Ochrophyta</taxon>
        <taxon>Pelagophyceae</taxon>
        <taxon>Pelagomonadales</taxon>
        <taxon>Aureoumbra</taxon>
    </lineage>
</organism>
<sequence>MNLHIIAKLLLCLNTNEALLHYHQRFPKKCIRFCLKLEINFVDGGSMPVEIEKEADVYSIATKLEAKLNAEERSQLVQGLLARWRNRDKSTTLIESYKGPQTKNGILSNIVASIVLEEAGIVLQVADSTILDGGRGLFIRALEEPFLFRKGDVVCGYAFGTTDHGTSPTDAKLHGAAVTMAFTAPQQRVFFDGYLNTVGNLLQNGYAAATEPALFIPTSPQPSLEIMNLGHTANDLSWNTSILEISSDLYQQMSSKANVLALVGRLERLSNPLNLASPSILSFTRPIVVSRFDLLIDNYIPMELGVEYGYNYWAHESGLASTDASIK</sequence>
<evidence type="ECO:0000256" key="1">
    <source>
        <dbReference type="SAM" id="SignalP"/>
    </source>
</evidence>